<dbReference type="PANTHER" id="PTHR30273:SF2">
    <property type="entry name" value="PROTEIN FECR"/>
    <property type="match status" value="1"/>
</dbReference>
<dbReference type="InterPro" id="IPR006860">
    <property type="entry name" value="FecR"/>
</dbReference>
<dbReference type="RefSeq" id="WP_306830205.1">
    <property type="nucleotide sequence ID" value="NZ_JAUSRF010000001.1"/>
</dbReference>
<protein>
    <submittedName>
        <fullName evidence="3">Transmembrane sensor</fullName>
    </submittedName>
</protein>
<feature type="domain" description="FecR N-terminal" evidence="2">
    <location>
        <begin position="14"/>
        <end position="54"/>
    </location>
</feature>
<dbReference type="Proteomes" id="UP001241472">
    <property type="component" value="Unassembled WGS sequence"/>
</dbReference>
<evidence type="ECO:0000259" key="2">
    <source>
        <dbReference type="Pfam" id="PF16220"/>
    </source>
</evidence>
<evidence type="ECO:0000313" key="3">
    <source>
        <dbReference type="EMBL" id="MDP9835503.1"/>
    </source>
</evidence>
<accession>A0ABT9PMX2</accession>
<dbReference type="PANTHER" id="PTHR30273">
    <property type="entry name" value="PERIPLASMIC SIGNAL SENSOR AND SIGMA FACTOR ACTIVATOR FECR-RELATED"/>
    <property type="match status" value="1"/>
</dbReference>
<dbReference type="Gene3D" id="3.55.50.30">
    <property type="match status" value="1"/>
</dbReference>
<keyword evidence="3" id="KW-0812">Transmembrane</keyword>
<organism evidence="3 4">
    <name type="scientific">Neorhizobium huautlense</name>
    <dbReference type="NCBI Taxonomy" id="67774"/>
    <lineage>
        <taxon>Bacteria</taxon>
        <taxon>Pseudomonadati</taxon>
        <taxon>Pseudomonadota</taxon>
        <taxon>Alphaproteobacteria</taxon>
        <taxon>Hyphomicrobiales</taxon>
        <taxon>Rhizobiaceae</taxon>
        <taxon>Rhizobium/Agrobacterium group</taxon>
        <taxon>Neorhizobium</taxon>
    </lineage>
</organism>
<sequence>MAQPNETGHRASREEAAAWFARLQSDDVSAEDYRAHEAWMSACHENARQYLKLSAMWTEMDDIADPRKRLSVVRQQRRAGAVGRRSFLAGGAAAALAAGLVAVHGLPDVLTSDYTTSVAERRSITLDDGSIIDMDADTAIAVDFSSTARNLHLRKGRAFFKVAKDAGRPFSVIARNGRATALGTEFVVHSSADTITVAVVESRVSVSYPGASSAILDAGEKISYDHAGLGAVTTVDSETEIAWQRGKLIFEDVPLGQVVSDLNRYRRGIIKVVDSDLQTLRVSGIFDVTRPDRVLEAITQTLPVKALALTPYLILLHPA</sequence>
<gene>
    <name evidence="3" type="ORF">J2T09_000244</name>
</gene>
<dbReference type="Pfam" id="PF04773">
    <property type="entry name" value="FecR"/>
    <property type="match status" value="1"/>
</dbReference>
<name>A0ABT9PMX2_9HYPH</name>
<feature type="domain" description="FecR protein" evidence="1">
    <location>
        <begin position="113"/>
        <end position="204"/>
    </location>
</feature>
<keyword evidence="3" id="KW-0472">Membrane</keyword>
<evidence type="ECO:0000313" key="4">
    <source>
        <dbReference type="Proteomes" id="UP001241472"/>
    </source>
</evidence>
<comment type="caution">
    <text evidence="3">The sequence shown here is derived from an EMBL/GenBank/DDBJ whole genome shotgun (WGS) entry which is preliminary data.</text>
</comment>
<dbReference type="Pfam" id="PF16220">
    <property type="entry name" value="DUF4880"/>
    <property type="match status" value="1"/>
</dbReference>
<dbReference type="Gene3D" id="2.60.120.1440">
    <property type="match status" value="1"/>
</dbReference>
<evidence type="ECO:0000259" key="1">
    <source>
        <dbReference type="Pfam" id="PF04773"/>
    </source>
</evidence>
<dbReference type="InterPro" id="IPR012373">
    <property type="entry name" value="Ferrdict_sens_TM"/>
</dbReference>
<proteinExistence type="predicted"/>
<dbReference type="InterPro" id="IPR032623">
    <property type="entry name" value="FecR_N"/>
</dbReference>
<dbReference type="PIRSF" id="PIRSF018266">
    <property type="entry name" value="FecR"/>
    <property type="match status" value="1"/>
</dbReference>
<reference evidence="3 4" key="1">
    <citation type="submission" date="2023-07" db="EMBL/GenBank/DDBJ databases">
        <title>Sorghum-associated microbial communities from plants grown in Nebraska, USA.</title>
        <authorList>
            <person name="Schachtman D."/>
        </authorList>
    </citation>
    <scope>NUCLEOTIDE SEQUENCE [LARGE SCALE GENOMIC DNA]</scope>
    <source>
        <strain evidence="3 4">DS1307</strain>
    </source>
</reference>
<dbReference type="EMBL" id="JAUSRF010000001">
    <property type="protein sequence ID" value="MDP9835503.1"/>
    <property type="molecule type" value="Genomic_DNA"/>
</dbReference>
<keyword evidence="4" id="KW-1185">Reference proteome</keyword>